<evidence type="ECO:0000256" key="13">
    <source>
        <dbReference type="ARBA" id="ARBA00023159"/>
    </source>
</evidence>
<dbReference type="GO" id="GO:0007155">
    <property type="term" value="P:cell adhesion"/>
    <property type="evidence" value="ECO:0007669"/>
    <property type="project" value="InterPro"/>
</dbReference>
<dbReference type="GO" id="GO:0061629">
    <property type="term" value="F:RNA polymerase II-specific DNA-binding transcription factor binding"/>
    <property type="evidence" value="ECO:0007669"/>
    <property type="project" value="EnsemblMetazoa"/>
</dbReference>
<dbReference type="FunCoup" id="G0N534">
    <property type="interactions" value="181"/>
</dbReference>
<dbReference type="SMART" id="SM00185">
    <property type="entry name" value="ARM"/>
    <property type="match status" value="4"/>
</dbReference>
<dbReference type="FunFam" id="1.25.10.10:FF:000915">
    <property type="entry name" value="Beta-catenin/armadillo-related protein 1"/>
    <property type="match status" value="1"/>
</dbReference>
<evidence type="ECO:0000313" key="20">
    <source>
        <dbReference type="EMBL" id="EGT53035.1"/>
    </source>
</evidence>
<evidence type="ECO:0000256" key="19">
    <source>
        <dbReference type="SAM" id="MobiDB-lite"/>
    </source>
</evidence>
<evidence type="ECO:0000256" key="14">
    <source>
        <dbReference type="ARBA" id="ARBA00023163"/>
    </source>
</evidence>
<evidence type="ECO:0000256" key="1">
    <source>
        <dbReference type="ARBA" id="ARBA00004123"/>
    </source>
</evidence>
<evidence type="ECO:0000256" key="5">
    <source>
        <dbReference type="ARBA" id="ARBA00005462"/>
    </source>
</evidence>
<dbReference type="GO" id="GO:0003713">
    <property type="term" value="F:transcription coactivator activity"/>
    <property type="evidence" value="ECO:0007669"/>
    <property type="project" value="EnsemblMetazoa"/>
</dbReference>
<keyword evidence="9" id="KW-0677">Repeat</keyword>
<dbReference type="OrthoDB" id="195736at2759"/>
<keyword evidence="7" id="KW-0963">Cytoplasm</keyword>
<dbReference type="GO" id="GO:0034599">
    <property type="term" value="P:cellular response to oxidative stress"/>
    <property type="evidence" value="ECO:0007669"/>
    <property type="project" value="EnsemblMetazoa"/>
</dbReference>
<dbReference type="GO" id="GO:0005912">
    <property type="term" value="C:adherens junction"/>
    <property type="evidence" value="ECO:0007669"/>
    <property type="project" value="EnsemblMetazoa"/>
</dbReference>
<evidence type="ECO:0000256" key="8">
    <source>
        <dbReference type="ARBA" id="ARBA00022687"/>
    </source>
</evidence>
<dbReference type="GO" id="GO:0010623">
    <property type="term" value="P:programmed cell death involved in cell development"/>
    <property type="evidence" value="ECO:0007669"/>
    <property type="project" value="EnsemblMetazoa"/>
</dbReference>
<dbReference type="GO" id="GO:0040024">
    <property type="term" value="P:dauer larval development"/>
    <property type="evidence" value="ECO:0007669"/>
    <property type="project" value="EnsemblMetazoa"/>
</dbReference>
<dbReference type="GO" id="GO:0045944">
    <property type="term" value="P:positive regulation of transcription by RNA polymerase II"/>
    <property type="evidence" value="ECO:0007669"/>
    <property type="project" value="EnsemblMetazoa"/>
</dbReference>
<feature type="region of interest" description="Disordered" evidence="19">
    <location>
        <begin position="1"/>
        <end position="44"/>
    </location>
</feature>
<evidence type="ECO:0000256" key="6">
    <source>
        <dbReference type="ARBA" id="ARBA00022473"/>
    </source>
</evidence>
<name>G0N534_CAEBE</name>
<feature type="compositionally biased region" description="Polar residues" evidence="19">
    <location>
        <begin position="712"/>
        <end position="722"/>
    </location>
</feature>
<evidence type="ECO:0000256" key="3">
    <source>
        <dbReference type="ARBA" id="ARBA00004370"/>
    </source>
</evidence>
<gene>
    <name evidence="20" type="ORF">CAEBREN_31574</name>
</gene>
<dbReference type="GO" id="GO:0000132">
    <property type="term" value="P:establishment of mitotic spindle orientation"/>
    <property type="evidence" value="ECO:0007669"/>
    <property type="project" value="EnsemblMetazoa"/>
</dbReference>
<dbReference type="GO" id="GO:0008340">
    <property type="term" value="P:determination of adult lifespan"/>
    <property type="evidence" value="ECO:0007669"/>
    <property type="project" value="EnsemblMetazoa"/>
</dbReference>
<dbReference type="GO" id="GO:0040025">
    <property type="term" value="P:vulval development"/>
    <property type="evidence" value="ECO:0007669"/>
    <property type="project" value="EnsemblMetazoa"/>
</dbReference>
<keyword evidence="6" id="KW-0217">Developmental protein</keyword>
<dbReference type="InterPro" id="IPR011989">
    <property type="entry name" value="ARM-like"/>
</dbReference>
<dbReference type="InterPro" id="IPR013284">
    <property type="entry name" value="Beta-catenin"/>
</dbReference>
<dbReference type="Gene3D" id="1.25.10.10">
    <property type="entry name" value="Leucine-rich Repeat Variant"/>
    <property type="match status" value="1"/>
</dbReference>
<dbReference type="GO" id="GO:0001708">
    <property type="term" value="P:cell fate specification"/>
    <property type="evidence" value="ECO:0007669"/>
    <property type="project" value="EnsemblMetazoa"/>
</dbReference>
<dbReference type="STRING" id="135651.G0N534"/>
<protein>
    <recommendedName>
        <fullName evidence="16">Beta-catenin/armadillo-related protein 1</fullName>
    </recommendedName>
    <alternativeName>
        <fullName evidence="17">Protruding vulva protein 1</fullName>
    </alternativeName>
    <alternativeName>
        <fullName evidence="18">Suppressor of polyray 1</fullName>
    </alternativeName>
</protein>
<evidence type="ECO:0000256" key="15">
    <source>
        <dbReference type="ARBA" id="ARBA00023242"/>
    </source>
</evidence>
<accession>G0N534</accession>
<keyword evidence="13" id="KW-0010">Activator</keyword>
<dbReference type="GO" id="GO:0043058">
    <property type="term" value="P:regulation of backward locomotion"/>
    <property type="evidence" value="ECO:0007669"/>
    <property type="project" value="EnsemblMetazoa"/>
</dbReference>
<feature type="compositionally biased region" description="Low complexity" evidence="19">
    <location>
        <begin position="736"/>
        <end position="748"/>
    </location>
</feature>
<evidence type="ECO:0000256" key="17">
    <source>
        <dbReference type="ARBA" id="ARBA00078534"/>
    </source>
</evidence>
<keyword evidence="11" id="KW-0805">Transcription regulation</keyword>
<evidence type="ECO:0000256" key="18">
    <source>
        <dbReference type="ARBA" id="ARBA00081014"/>
    </source>
</evidence>
<dbReference type="InterPro" id="IPR016024">
    <property type="entry name" value="ARM-type_fold"/>
</dbReference>
<dbReference type="GO" id="GO:0005829">
    <property type="term" value="C:cytosol"/>
    <property type="evidence" value="ECO:0007669"/>
    <property type="project" value="EnsemblMetazoa"/>
</dbReference>
<evidence type="ECO:0000256" key="2">
    <source>
        <dbReference type="ARBA" id="ARBA00004282"/>
    </source>
</evidence>
<dbReference type="InParanoid" id="G0N534"/>
<dbReference type="GO" id="GO:0005634">
    <property type="term" value="C:nucleus"/>
    <property type="evidence" value="ECO:0007669"/>
    <property type="project" value="UniProtKB-SubCell"/>
</dbReference>
<evidence type="ECO:0000256" key="7">
    <source>
        <dbReference type="ARBA" id="ARBA00022490"/>
    </source>
</evidence>
<dbReference type="GO" id="GO:0018991">
    <property type="term" value="P:egg-laying behavior"/>
    <property type="evidence" value="ECO:0007669"/>
    <property type="project" value="EnsemblMetazoa"/>
</dbReference>
<feature type="compositionally biased region" description="Polar residues" evidence="19">
    <location>
        <begin position="8"/>
        <end position="41"/>
    </location>
</feature>
<keyword evidence="21" id="KW-1185">Reference proteome</keyword>
<proteinExistence type="inferred from homology"/>
<keyword evidence="15" id="KW-0539">Nucleus</keyword>
<dbReference type="GO" id="GO:0060070">
    <property type="term" value="P:canonical Wnt signaling pathway"/>
    <property type="evidence" value="ECO:0007669"/>
    <property type="project" value="EnsemblMetazoa"/>
</dbReference>
<dbReference type="GO" id="GO:0016020">
    <property type="term" value="C:membrane"/>
    <property type="evidence" value="ECO:0007669"/>
    <property type="project" value="UniProtKB-SubCell"/>
</dbReference>
<evidence type="ECO:0000256" key="12">
    <source>
        <dbReference type="ARBA" id="ARBA00023136"/>
    </source>
</evidence>
<dbReference type="eggNOG" id="KOG4203">
    <property type="taxonomic scope" value="Eukaryota"/>
</dbReference>
<feature type="region of interest" description="Disordered" evidence="19">
    <location>
        <begin position="778"/>
        <end position="832"/>
    </location>
</feature>
<dbReference type="GO" id="GO:0050830">
    <property type="term" value="P:defense response to Gram-positive bacterium"/>
    <property type="evidence" value="ECO:0007669"/>
    <property type="project" value="EnsemblMetazoa"/>
</dbReference>
<dbReference type="GO" id="GO:0007617">
    <property type="term" value="P:mating behavior"/>
    <property type="evidence" value="ECO:0007669"/>
    <property type="project" value="EnsemblMetazoa"/>
</dbReference>
<evidence type="ECO:0000256" key="11">
    <source>
        <dbReference type="ARBA" id="ARBA00023015"/>
    </source>
</evidence>
<evidence type="ECO:0000256" key="10">
    <source>
        <dbReference type="ARBA" id="ARBA00022949"/>
    </source>
</evidence>
<dbReference type="GO" id="GO:0045296">
    <property type="term" value="F:cadherin binding"/>
    <property type="evidence" value="ECO:0007669"/>
    <property type="project" value="InterPro"/>
</dbReference>
<keyword evidence="14" id="KW-0804">Transcription</keyword>
<keyword evidence="8" id="KW-0879">Wnt signaling pathway</keyword>
<dbReference type="GO" id="GO:0034514">
    <property type="term" value="P:mitochondrial unfolded protein response"/>
    <property type="evidence" value="ECO:0007669"/>
    <property type="project" value="EnsemblMetazoa"/>
</dbReference>
<comment type="subcellular location">
    <subcellularLocation>
        <location evidence="2">Cell junction</location>
    </subcellularLocation>
    <subcellularLocation>
        <location evidence="4">Cytoplasm</location>
    </subcellularLocation>
    <subcellularLocation>
        <location evidence="3">Membrane</location>
    </subcellularLocation>
    <subcellularLocation>
        <location evidence="1">Nucleus</location>
    </subcellularLocation>
</comment>
<dbReference type="HOGENOM" id="CLU_347902_0_0_1"/>
<keyword evidence="10" id="KW-0965">Cell junction</keyword>
<feature type="region of interest" description="Disordered" evidence="19">
    <location>
        <begin position="712"/>
        <end position="760"/>
    </location>
</feature>
<reference evidence="21" key="1">
    <citation type="submission" date="2011-07" db="EMBL/GenBank/DDBJ databases">
        <authorList>
            <consortium name="Caenorhabditis brenneri Sequencing and Analysis Consortium"/>
            <person name="Wilson R.K."/>
        </authorList>
    </citation>
    <scope>NUCLEOTIDE SEQUENCE [LARGE SCALE GENOMIC DNA]</scope>
    <source>
        <strain evidence="21">PB2801</strain>
    </source>
</reference>
<dbReference type="GO" id="GO:1903356">
    <property type="term" value="P:positive regulation of distal tip cell migration"/>
    <property type="evidence" value="ECO:0007669"/>
    <property type="project" value="EnsemblMetazoa"/>
</dbReference>
<organism evidence="21">
    <name type="scientific">Caenorhabditis brenneri</name>
    <name type="common">Nematode worm</name>
    <dbReference type="NCBI Taxonomy" id="135651"/>
    <lineage>
        <taxon>Eukaryota</taxon>
        <taxon>Metazoa</taxon>
        <taxon>Ecdysozoa</taxon>
        <taxon>Nematoda</taxon>
        <taxon>Chromadorea</taxon>
        <taxon>Rhabditida</taxon>
        <taxon>Rhabditina</taxon>
        <taxon>Rhabditomorpha</taxon>
        <taxon>Rhabditoidea</taxon>
        <taxon>Rhabditidae</taxon>
        <taxon>Peloderinae</taxon>
        <taxon>Caenorhabditis</taxon>
    </lineage>
</organism>
<dbReference type="GO" id="GO:0040002">
    <property type="term" value="P:collagen and cuticulin-based cuticle development"/>
    <property type="evidence" value="ECO:0007669"/>
    <property type="project" value="EnsemblMetazoa"/>
</dbReference>
<evidence type="ECO:0000256" key="4">
    <source>
        <dbReference type="ARBA" id="ARBA00004496"/>
    </source>
</evidence>
<dbReference type="Proteomes" id="UP000008068">
    <property type="component" value="Unassembled WGS sequence"/>
</dbReference>
<dbReference type="PANTHER" id="PTHR45976">
    <property type="entry name" value="ARMADILLO SEGMENT POLARITY PROTEIN"/>
    <property type="match status" value="1"/>
</dbReference>
<dbReference type="SUPFAM" id="SSF48371">
    <property type="entry name" value="ARM repeat"/>
    <property type="match status" value="1"/>
</dbReference>
<dbReference type="GO" id="GO:0002009">
    <property type="term" value="P:morphogenesis of an epithelium"/>
    <property type="evidence" value="ECO:0007669"/>
    <property type="project" value="EnsemblMetazoa"/>
</dbReference>
<evidence type="ECO:0000256" key="16">
    <source>
        <dbReference type="ARBA" id="ARBA00071286"/>
    </source>
</evidence>
<evidence type="ECO:0000256" key="9">
    <source>
        <dbReference type="ARBA" id="ARBA00022737"/>
    </source>
</evidence>
<keyword evidence="12" id="KW-0472">Membrane</keyword>
<dbReference type="AlphaFoldDB" id="G0N534"/>
<dbReference type="GO" id="GO:0007265">
    <property type="term" value="P:Ras protein signal transduction"/>
    <property type="evidence" value="ECO:0007669"/>
    <property type="project" value="EnsemblMetazoa"/>
</dbReference>
<dbReference type="GO" id="GO:0070986">
    <property type="term" value="P:left/right axis specification"/>
    <property type="evidence" value="ECO:0007669"/>
    <property type="project" value="EnsemblMetazoa"/>
</dbReference>
<evidence type="ECO:0000313" key="21">
    <source>
        <dbReference type="Proteomes" id="UP000008068"/>
    </source>
</evidence>
<dbReference type="GO" id="GO:0042659">
    <property type="term" value="P:regulation of cell fate specification"/>
    <property type="evidence" value="ECO:0007669"/>
    <property type="project" value="EnsemblMetazoa"/>
</dbReference>
<comment type="similarity">
    <text evidence="5">Belongs to the beta-catenin family.</text>
</comment>
<dbReference type="EMBL" id="GL379839">
    <property type="protein sequence ID" value="EGT53035.1"/>
    <property type="molecule type" value="Genomic_DNA"/>
</dbReference>
<dbReference type="InterPro" id="IPR000225">
    <property type="entry name" value="Armadillo"/>
</dbReference>
<dbReference type="GO" id="GO:0040026">
    <property type="term" value="P:positive regulation of vulval development"/>
    <property type="evidence" value="ECO:0007669"/>
    <property type="project" value="EnsemblMetazoa"/>
</dbReference>
<sequence length="832" mass="94553">MDLDPNLVINNDDTNLSESSFNMEHDSSSYSDSQMGGTPSTGHRKVDMWRNHNFDSGFQTMNHSEAPSIISSLHPSSHLSGMSSMAEYEPVPNLSDQQKQKFDGITKNPADGQYNTVRAIPELTMLMKDQDNEVVHKAVILMQNIAKMECDPLRRQSEARIVDPLVIFTLRDLLRDKVDYPNIIRFALGTLFNICNRQEGIDLVTRAISEQPDIIPSLIRHIGTYPTSIYKYAILTMHSILSDKQRGGQSVTIARQQDAITVRNKKKTEKMMRESTLQHVTPWLEAEKSEKLLPVIVDLIRVLCEKNNEQKIKFVRMGGPQKLLTILQHRGYENLLWRTTQLLKTFSNFDAPNLVGFGGRQILANLLSHGSPRLVLSTLETLRNISDVPSKVNEDILLKALLELVNSRNATIRLYSAQIMSNLVANNRHNKEFMCANHGVVNLVRALTIATKEWADLRDKEAQQMEDYVESLICTLRHLCVGHPMCDKVQAFVFRDPALFLHKLLTMRPVLLKHTLSLLLKVVSQNALLVPFRSCRIGDKGFVEQLIHILRVACTQLNVQDTIEGIRVKDIVHLCIQIMRWITRDQDILNEVVFFLQTPENSRMGDGRTLPIFVLQKANVEENTKSSTLALIYNLMHHDQMADVLDKDENLQMMLQNVQMDKSGQTHPDLASLATNILKMMYEKRERNRGQFPRYNAYLENQFGHMSMTTAARSEALNSSGETYEGAGEQWSQPLSDDSMMDSYYNSSGRDSSKAYNSPMYNSPPPMFPAEYPSLPPEAYYDQHPSTSCHLRPTPPHYGSYDNSPPVYNDLPTNPGPSSHPMDHYPPRSGRF</sequence>